<evidence type="ECO:0000256" key="4">
    <source>
        <dbReference type="ARBA" id="ARBA00023186"/>
    </source>
</evidence>
<dbReference type="Proteomes" id="UP000242287">
    <property type="component" value="Unassembled WGS sequence"/>
</dbReference>
<feature type="compositionally biased region" description="Low complexity" evidence="5">
    <location>
        <begin position="427"/>
        <end position="437"/>
    </location>
</feature>
<feature type="compositionally biased region" description="Acidic residues" evidence="5">
    <location>
        <begin position="152"/>
        <end position="171"/>
    </location>
</feature>
<proteinExistence type="inferred from homology"/>
<gene>
    <name evidence="8" type="ORF">AMATHDRAFT_73847</name>
</gene>
<keyword evidence="9" id="KW-1185">Reference proteome</keyword>
<feature type="compositionally biased region" description="Basic and acidic residues" evidence="5">
    <location>
        <begin position="184"/>
        <end position="208"/>
    </location>
</feature>
<feature type="region of interest" description="Disordered" evidence="5">
    <location>
        <begin position="139"/>
        <end position="226"/>
    </location>
</feature>
<dbReference type="HAMAP" id="MF_00505">
    <property type="entry name" value="HSP90"/>
    <property type="match status" value="1"/>
</dbReference>
<dbReference type="InterPro" id="IPR020575">
    <property type="entry name" value="Hsp90_N"/>
</dbReference>
<evidence type="ECO:0000313" key="9">
    <source>
        <dbReference type="Proteomes" id="UP000242287"/>
    </source>
</evidence>
<feature type="domain" description="FF" evidence="7">
    <location>
        <begin position="235"/>
        <end position="289"/>
    </location>
</feature>
<dbReference type="InterPro" id="IPR020568">
    <property type="entry name" value="Ribosomal_Su5_D2-typ_SF"/>
</dbReference>
<dbReference type="CDD" id="cd00201">
    <property type="entry name" value="WW"/>
    <property type="match status" value="1"/>
</dbReference>
<dbReference type="PROSITE" id="PS51676">
    <property type="entry name" value="FF"/>
    <property type="match status" value="2"/>
</dbReference>
<dbReference type="SUPFAM" id="SSF54211">
    <property type="entry name" value="Ribosomal protein S5 domain 2-like"/>
    <property type="match status" value="1"/>
</dbReference>
<keyword evidence="4" id="KW-0143">Chaperone</keyword>
<dbReference type="PROSITE" id="PS01159">
    <property type="entry name" value="WW_DOMAIN_1"/>
    <property type="match status" value="1"/>
</dbReference>
<keyword evidence="2" id="KW-0547">Nucleotide-binding</keyword>
<dbReference type="SUPFAM" id="SSF110942">
    <property type="entry name" value="HSP90 C-terminal domain"/>
    <property type="match status" value="1"/>
</dbReference>
<reference evidence="8 9" key="1">
    <citation type="submission" date="2014-02" db="EMBL/GenBank/DDBJ databases">
        <title>Transposable element dynamics among asymbiotic and ectomycorrhizal Amanita fungi.</title>
        <authorList>
            <consortium name="DOE Joint Genome Institute"/>
            <person name="Hess J."/>
            <person name="Skrede I."/>
            <person name="Wolfe B."/>
            <person name="LaButti K."/>
            <person name="Ohm R.A."/>
            <person name="Grigoriev I.V."/>
            <person name="Pringle A."/>
        </authorList>
    </citation>
    <scope>NUCLEOTIDE SEQUENCE [LARGE SCALE GENOMIC DNA]</scope>
    <source>
        <strain evidence="8 9">SKay4041</strain>
    </source>
</reference>
<evidence type="ECO:0000313" key="8">
    <source>
        <dbReference type="EMBL" id="PFH52710.1"/>
    </source>
</evidence>
<dbReference type="Gene3D" id="2.20.70.10">
    <property type="match status" value="2"/>
</dbReference>
<feature type="region of interest" description="Disordered" evidence="5">
    <location>
        <begin position="427"/>
        <end position="471"/>
    </location>
</feature>
<keyword evidence="3" id="KW-0067">ATP-binding</keyword>
<feature type="compositionally biased region" description="Basic and acidic residues" evidence="5">
    <location>
        <begin position="446"/>
        <end position="471"/>
    </location>
</feature>
<feature type="domain" description="FF" evidence="7">
    <location>
        <begin position="303"/>
        <end position="360"/>
    </location>
</feature>
<dbReference type="Pfam" id="PF13589">
    <property type="entry name" value="HATPase_c_3"/>
    <property type="match status" value="1"/>
</dbReference>
<dbReference type="PROSITE" id="PS50020">
    <property type="entry name" value="WW_DOMAIN_2"/>
    <property type="match status" value="1"/>
</dbReference>
<sequence>MSLPPLPHAWSQHIGPGGQPYYYNQQTNQSTYIRPIPAFPLVSHVPPKKEKPLFKTPIPGTEWVRIRTTENNIFYTHKSKKHSVWIVPDEIKDAVEALEQQEKNKPDRPSHDIEQEVERVKGEVQELVKRKATEPIPVDEVIITKKPRTEDTQSDDQSDETTTDDEEEEDWQREAALQLAAEAEEQKKRAEEEENQRIAEEAEAHDSHSQQNASVQQGGQSPMKINIPDRVDLSIDEAKALFKTLLREKDINPLHPWDKSLPLFVSDPRYILLPSVTARRDAFDEYCRERAREIKQFTIKKETVSTNSKEEFEKLLNEVVKSTRTTWSDFRRTWKKDRRFYGWGRDDREREKRFREYMKQLSEKKRVAAEKAETDFLALLKESVTPRSDLAWKDVKRNLYEDPRYDAVGSSSLREELYNTFLIGTASSAPVSTPVSPEKGTSGNNVERDDKDEVRKRKERKERAMKEREEKVRMERNRLDVQIERSRQGINKEEGELQFRTLLTDAIRDPQTSWDAALPQLKTDPRFVNSTLPRNQQMKMFYSHVDHLREKHFKSLHTLFESHAPSLAIHFTELPVSSLLSALPITKLGYDVTQLEHEYEKWQRDRFHQSRKAFDEMLSENSFVEFWGRLSKIGGEGVDGGVKADDLGEDEGEGGGGKVDMKALARDVNINDIEKVLKNDKRYINFDHIPEQREKWIRVCMRLLRPLLFTFFVLSTGGLAQDGTTNVKHDYQSDVARMRKIVINREIFLRELISNANDALEKLRLVSLTNKSAWNGVDPLNITINAIKDEDGKGGRIIISDTGIGMSPEELKTNLGTLAKSGTSDFLTQVENQDGASTSNLIGAFGLGFYSSFLVADRVDVASVPPSTEKVPNPVQHVFHSGAEESTFEVYPDPRGNTLGRGTEITLHLKEDALEYLEESNIQDLVDKHSSYSSSFPIYLFTRKTIEVPDEEEQAETADADTTSSVDEPTETPEVSERDEEEAIVEDVSNEEEKSEDKTEEEPPKKMKSVQVEEWVRLNSQPPLWTRDPKNVTDEEYKTFYKSFFKDYTEPLAWHHFAGDSESGVSFKAIVFLPSKIDDTYWQQPLLFKSNDVKLMVKRVFITSDFGEDSLPKWASWVKVVVDAEDLPLNVSRETLQSSRFLKQMRTIILRRLIQLYSKISEEDAEKFEKVQEVYGSVFKLGAVEDAKNRDKLMDLIRFTTNQRNSTSLDEYLANRKTGQLQIFYLADMGKSPEDLAQSVFVEKLHARGYEVLLLTEPLDEILLGTIRQWKNVRFQDAAKAGLKFGDESTDPEEEKAQKKALTETYKPLIDWLKVQAGELVKDVVISNRLVRSPCAIVADTFGYTANVQRMMRNKGGALHEFAMKAKVLEVNPRSPLIEGLLRRIELLPTDPEQRDADEEEELKEVVSILIDSALIRSGFEVKNTNEFFSRMDRVLRRSLGVSETAPTDETVKPAPPVAPDLPSEQEFMDDALSDLDDEEDDGQPRVILPDHMKDDVKIELEEIDDDEDIEMPAHDEL</sequence>
<accession>A0A2A9NXV3</accession>
<dbReference type="InterPro" id="IPR037196">
    <property type="entry name" value="HSP90_C"/>
</dbReference>
<feature type="compositionally biased region" description="Acidic residues" evidence="5">
    <location>
        <begin position="1467"/>
        <end position="1482"/>
    </location>
</feature>
<dbReference type="SUPFAM" id="SSF55874">
    <property type="entry name" value="ATPase domain of HSP90 chaperone/DNA topoisomerase II/histidine kinase"/>
    <property type="match status" value="1"/>
</dbReference>
<feature type="compositionally biased region" description="Polar residues" evidence="5">
    <location>
        <begin position="209"/>
        <end position="220"/>
    </location>
</feature>
<dbReference type="NCBIfam" id="NF003555">
    <property type="entry name" value="PRK05218.1"/>
    <property type="match status" value="1"/>
</dbReference>
<evidence type="ECO:0008006" key="10">
    <source>
        <dbReference type="Google" id="ProtNLM"/>
    </source>
</evidence>
<dbReference type="GO" id="GO:0016887">
    <property type="term" value="F:ATP hydrolysis activity"/>
    <property type="evidence" value="ECO:0007669"/>
    <property type="project" value="InterPro"/>
</dbReference>
<dbReference type="Gene3D" id="3.40.50.11260">
    <property type="match status" value="1"/>
</dbReference>
<evidence type="ECO:0000259" key="7">
    <source>
        <dbReference type="PROSITE" id="PS51676"/>
    </source>
</evidence>
<dbReference type="SMART" id="SM00456">
    <property type="entry name" value="WW"/>
    <property type="match status" value="2"/>
</dbReference>
<dbReference type="OrthoDB" id="28737at2759"/>
<dbReference type="Gene3D" id="1.20.120.790">
    <property type="entry name" value="Heat shock protein 90, C-terminal domain"/>
    <property type="match status" value="1"/>
</dbReference>
<dbReference type="STRING" id="703135.A0A2A9NXV3"/>
<evidence type="ECO:0000256" key="3">
    <source>
        <dbReference type="ARBA" id="ARBA00022840"/>
    </source>
</evidence>
<comment type="similarity">
    <text evidence="1">Belongs to the heat shock protein 90 family.</text>
</comment>
<dbReference type="GO" id="GO:0051082">
    <property type="term" value="F:unfolded protein binding"/>
    <property type="evidence" value="ECO:0007669"/>
    <property type="project" value="InterPro"/>
</dbReference>
<dbReference type="InterPro" id="IPR036890">
    <property type="entry name" value="HATPase_C_sf"/>
</dbReference>
<dbReference type="CDD" id="cd16927">
    <property type="entry name" value="HATPase_Hsp90-like"/>
    <property type="match status" value="1"/>
</dbReference>
<protein>
    <recommendedName>
        <fullName evidence="10">HSP90-domain-containing protein</fullName>
    </recommendedName>
</protein>
<dbReference type="InterPro" id="IPR036517">
    <property type="entry name" value="FF_domain_sf"/>
</dbReference>
<dbReference type="Gene3D" id="3.30.565.10">
    <property type="entry name" value="Histidine kinase-like ATPase, C-terminal domain"/>
    <property type="match status" value="1"/>
</dbReference>
<feature type="region of interest" description="Disordered" evidence="5">
    <location>
        <begin position="1442"/>
        <end position="1494"/>
    </location>
</feature>
<dbReference type="Pfam" id="PF00397">
    <property type="entry name" value="WW"/>
    <property type="match status" value="1"/>
</dbReference>
<dbReference type="Gene3D" id="3.30.230.80">
    <property type="match status" value="1"/>
</dbReference>
<dbReference type="InterPro" id="IPR001202">
    <property type="entry name" value="WW_dom"/>
</dbReference>
<evidence type="ECO:0000259" key="6">
    <source>
        <dbReference type="PROSITE" id="PS50020"/>
    </source>
</evidence>
<feature type="compositionally biased region" description="Basic and acidic residues" evidence="5">
    <location>
        <begin position="991"/>
        <end position="1005"/>
    </location>
</feature>
<dbReference type="GO" id="GO:0005524">
    <property type="term" value="F:ATP binding"/>
    <property type="evidence" value="ECO:0007669"/>
    <property type="project" value="UniProtKB-KW"/>
</dbReference>
<dbReference type="SUPFAM" id="SSF81698">
    <property type="entry name" value="FF domain"/>
    <property type="match status" value="4"/>
</dbReference>
<dbReference type="GO" id="GO:0140662">
    <property type="term" value="F:ATP-dependent protein folding chaperone"/>
    <property type="evidence" value="ECO:0007669"/>
    <property type="project" value="InterPro"/>
</dbReference>
<evidence type="ECO:0000256" key="2">
    <source>
        <dbReference type="ARBA" id="ARBA00022741"/>
    </source>
</evidence>
<dbReference type="InterPro" id="IPR001404">
    <property type="entry name" value="Hsp90_fam"/>
</dbReference>
<dbReference type="InterPro" id="IPR002713">
    <property type="entry name" value="FF_domain"/>
</dbReference>
<name>A0A2A9NXV3_9AGAR</name>
<dbReference type="SUPFAM" id="SSF51045">
    <property type="entry name" value="WW domain"/>
    <property type="match status" value="1"/>
</dbReference>
<dbReference type="InterPro" id="IPR036020">
    <property type="entry name" value="WW_dom_sf"/>
</dbReference>
<feature type="compositionally biased region" description="Acidic residues" evidence="5">
    <location>
        <begin position="948"/>
        <end position="959"/>
    </location>
</feature>
<dbReference type="EMBL" id="KZ301977">
    <property type="protein sequence ID" value="PFH52710.1"/>
    <property type="molecule type" value="Genomic_DNA"/>
</dbReference>
<evidence type="ECO:0000256" key="5">
    <source>
        <dbReference type="SAM" id="MobiDB-lite"/>
    </source>
</evidence>
<dbReference type="SMART" id="SM00441">
    <property type="entry name" value="FF"/>
    <property type="match status" value="4"/>
</dbReference>
<evidence type="ECO:0000256" key="1">
    <source>
        <dbReference type="ARBA" id="ARBA00008239"/>
    </source>
</evidence>
<dbReference type="Pfam" id="PF01846">
    <property type="entry name" value="FF"/>
    <property type="match status" value="4"/>
</dbReference>
<dbReference type="PANTHER" id="PTHR11528">
    <property type="entry name" value="HEAT SHOCK PROTEIN 90 FAMILY MEMBER"/>
    <property type="match status" value="1"/>
</dbReference>
<feature type="compositionally biased region" description="Acidic residues" evidence="5">
    <location>
        <begin position="977"/>
        <end position="990"/>
    </location>
</feature>
<organism evidence="8 9">
    <name type="scientific">Amanita thiersii Skay4041</name>
    <dbReference type="NCBI Taxonomy" id="703135"/>
    <lineage>
        <taxon>Eukaryota</taxon>
        <taxon>Fungi</taxon>
        <taxon>Dikarya</taxon>
        <taxon>Basidiomycota</taxon>
        <taxon>Agaricomycotina</taxon>
        <taxon>Agaricomycetes</taxon>
        <taxon>Agaricomycetidae</taxon>
        <taxon>Agaricales</taxon>
        <taxon>Pluteineae</taxon>
        <taxon>Amanitaceae</taxon>
        <taxon>Amanita</taxon>
    </lineage>
</organism>
<dbReference type="PRINTS" id="PR00775">
    <property type="entry name" value="HEATSHOCK90"/>
</dbReference>
<dbReference type="Gene3D" id="1.10.10.440">
    <property type="entry name" value="FF domain"/>
    <property type="match status" value="5"/>
</dbReference>
<feature type="region of interest" description="Disordered" evidence="5">
    <location>
        <begin position="947"/>
        <end position="1011"/>
    </location>
</feature>
<feature type="domain" description="WW" evidence="6">
    <location>
        <begin position="4"/>
        <end position="37"/>
    </location>
</feature>
<dbReference type="Pfam" id="PF00183">
    <property type="entry name" value="HSP90"/>
    <property type="match status" value="1"/>
</dbReference>